<dbReference type="AlphaFoldDB" id="A0A5M8NV37"/>
<dbReference type="GO" id="GO:0004553">
    <property type="term" value="F:hydrolase activity, hydrolyzing O-glycosyl compounds"/>
    <property type="evidence" value="ECO:0007669"/>
    <property type="project" value="UniProtKB-ARBA"/>
</dbReference>
<accession>A0A5M8NV37</accession>
<dbReference type="InterPro" id="IPR054593">
    <property type="entry name" value="Beta-mannosidase-like_N2"/>
</dbReference>
<protein>
    <recommendedName>
        <fullName evidence="3">Beta-mannosidase-like galactose-binding domain-containing protein</fullName>
    </recommendedName>
</protein>
<dbReference type="SUPFAM" id="SSF49785">
    <property type="entry name" value="Galactose-binding domain-like"/>
    <property type="match status" value="1"/>
</dbReference>
<dbReference type="PANTHER" id="PTHR43817:SF1">
    <property type="entry name" value="HYDROLASE, FAMILY 43, PUTATIVE (AFU_ORTHOLOGUE AFUA_3G01660)-RELATED"/>
    <property type="match status" value="1"/>
</dbReference>
<gene>
    <name evidence="4" type="ORF">EZS26_003676</name>
</gene>
<evidence type="ECO:0000256" key="1">
    <source>
        <dbReference type="ARBA" id="ARBA00022729"/>
    </source>
</evidence>
<dbReference type="Pfam" id="PF22666">
    <property type="entry name" value="Glyco_hydro_2_N2"/>
    <property type="match status" value="1"/>
</dbReference>
<evidence type="ECO:0000313" key="4">
    <source>
        <dbReference type="EMBL" id="KAA6300178.1"/>
    </source>
</evidence>
<evidence type="ECO:0000256" key="2">
    <source>
        <dbReference type="ARBA" id="ARBA00022801"/>
    </source>
</evidence>
<organism evidence="4 5">
    <name type="scientific">Candidatus Ordinivivax streblomastigis</name>
    <dbReference type="NCBI Taxonomy" id="2540710"/>
    <lineage>
        <taxon>Bacteria</taxon>
        <taxon>Pseudomonadati</taxon>
        <taxon>Bacteroidota</taxon>
        <taxon>Bacteroidia</taxon>
        <taxon>Bacteroidales</taxon>
        <taxon>Candidatus Ordinivivax</taxon>
    </lineage>
</organism>
<feature type="domain" description="Beta-mannosidase-like galactose-binding" evidence="3">
    <location>
        <begin position="551"/>
        <end position="622"/>
    </location>
</feature>
<evidence type="ECO:0000259" key="3">
    <source>
        <dbReference type="Pfam" id="PF22666"/>
    </source>
</evidence>
<dbReference type="Pfam" id="PF17132">
    <property type="entry name" value="Glyco_hydro_106"/>
    <property type="match status" value="1"/>
</dbReference>
<keyword evidence="2" id="KW-0378">Hydrolase</keyword>
<dbReference type="Gene3D" id="2.60.120.260">
    <property type="entry name" value="Galactose-binding domain-like"/>
    <property type="match status" value="1"/>
</dbReference>
<name>A0A5M8NV37_9BACT</name>
<dbReference type="NCBIfam" id="NF045579">
    <property type="entry name" value="rhamnoside_JR"/>
    <property type="match status" value="1"/>
</dbReference>
<sequence>HKANSAGGLQMLHIDSWEMGAQNWTARFREEFTQRRGYDPLPFYPVYVGVMVQSREISERFLWDVRQTSQELVLDNHSGYVMKYARRYGLGVSVEPYDMTPLADLELAASCDMPMCEFWSLGGFNTSFSPGEGASVSHLLGQPVVPAEAFTAANDGWRQHPTSMKNQGEWAYAAGINRFVYHTFQHQALPDNVRPGMTMGPYGVHWDRNQTWWPMVGAYHRYVARSQYLLQQGRTVADVLYLAPENAPHVFRAPESAYIIDNPAMPDRKGYNFDGCPPSFLYKATVKDNLIVFPSGASYRLLALPYFKTMTPALLKKITELVSEGATVVGLPPEKSPSLSNYPSCDDELKALSLELWGNSKTPADLTTRSYGKGKIIWGQPLETRADKLYPPYDITAGILAESVPADFETDGGIRFTHRTLPDADIYLVSNRTGKTENATCKFRITGMKPELWNPVTGDMRALPEYTVEGEQTVIPLQFDVNEGYFIVFRKDVSSAATGKNFPELKPVTTLNNSWLVSFDPKWGGPESMVFDQLTDWSQNTDLGIKYYSGTAVYRQTFDLPQQDGQTLWLDLGKVKNMARVRLNGKDLGVVWTAPWRVDITAAVKSKDNQLEIEVVNLWANRLIGDEQLPDDGIHDGQFPQWLIDGTARTSGRYTFATHKHYKKNSSLSESGLLGPVSIITGL</sequence>
<dbReference type="EMBL" id="SNRX01000125">
    <property type="protein sequence ID" value="KAA6300178.1"/>
    <property type="molecule type" value="Genomic_DNA"/>
</dbReference>
<dbReference type="PANTHER" id="PTHR43817">
    <property type="entry name" value="GLYCOSYL HYDROLASE"/>
    <property type="match status" value="1"/>
</dbReference>
<comment type="caution">
    <text evidence="4">The sequence shown here is derived from an EMBL/GenBank/DDBJ whole genome shotgun (WGS) entry which is preliminary data.</text>
</comment>
<evidence type="ECO:0000313" key="5">
    <source>
        <dbReference type="Proteomes" id="UP000324575"/>
    </source>
</evidence>
<dbReference type="Proteomes" id="UP000324575">
    <property type="component" value="Unassembled WGS sequence"/>
</dbReference>
<proteinExistence type="predicted"/>
<reference evidence="4 5" key="1">
    <citation type="submission" date="2019-03" db="EMBL/GenBank/DDBJ databases">
        <title>Single cell metagenomics reveals metabolic interactions within the superorganism composed of flagellate Streblomastix strix and complex community of Bacteroidetes bacteria on its surface.</title>
        <authorList>
            <person name="Treitli S.C."/>
            <person name="Kolisko M."/>
            <person name="Husnik F."/>
            <person name="Keeling P."/>
            <person name="Hampl V."/>
        </authorList>
    </citation>
    <scope>NUCLEOTIDE SEQUENCE [LARGE SCALE GENOMIC DNA]</scope>
    <source>
        <strain evidence="4">St1</strain>
    </source>
</reference>
<keyword evidence="1" id="KW-0732">Signal</keyword>
<dbReference type="InterPro" id="IPR008979">
    <property type="entry name" value="Galactose-bd-like_sf"/>
</dbReference>
<feature type="non-terminal residue" evidence="4">
    <location>
        <position position="1"/>
    </location>
</feature>